<gene>
    <name evidence="6" type="ORF">FA10DRAFT_161675</name>
</gene>
<dbReference type="RefSeq" id="XP_025375556.1">
    <property type="nucleotide sequence ID" value="XM_025518154.1"/>
</dbReference>
<dbReference type="InterPro" id="IPR001650">
    <property type="entry name" value="Helicase_C-like"/>
</dbReference>
<dbReference type="Gene3D" id="1.10.10.10">
    <property type="entry name" value="Winged helix-like DNA-binding domain superfamily/Winged helix DNA-binding domain"/>
    <property type="match status" value="1"/>
</dbReference>
<dbReference type="InParanoid" id="A0A316YIA4"/>
<dbReference type="Proteomes" id="UP000245768">
    <property type="component" value="Unassembled WGS sequence"/>
</dbReference>
<evidence type="ECO:0000313" key="6">
    <source>
        <dbReference type="EMBL" id="PWN88358.1"/>
    </source>
</evidence>
<evidence type="ECO:0000259" key="4">
    <source>
        <dbReference type="PROSITE" id="PS51192"/>
    </source>
</evidence>
<dbReference type="GO" id="GO:0003676">
    <property type="term" value="F:nucleic acid binding"/>
    <property type="evidence" value="ECO:0007669"/>
    <property type="project" value="InterPro"/>
</dbReference>
<evidence type="ECO:0000256" key="2">
    <source>
        <dbReference type="ARBA" id="ARBA00022741"/>
    </source>
</evidence>
<dbReference type="InterPro" id="IPR036388">
    <property type="entry name" value="WH-like_DNA-bd_sf"/>
</dbReference>
<dbReference type="GO" id="GO:0005524">
    <property type="term" value="F:ATP binding"/>
    <property type="evidence" value="ECO:0007669"/>
    <property type="project" value="UniProtKB-KW"/>
</dbReference>
<dbReference type="InterPro" id="IPR027417">
    <property type="entry name" value="P-loop_NTPase"/>
</dbReference>
<evidence type="ECO:0000256" key="1">
    <source>
        <dbReference type="ARBA" id="ARBA00010140"/>
    </source>
</evidence>
<dbReference type="Gene3D" id="1.10.3380.10">
    <property type="entry name" value="Sec63 N-terminal domain-like domain"/>
    <property type="match status" value="1"/>
</dbReference>
<dbReference type="PROSITE" id="PS51192">
    <property type="entry name" value="HELICASE_ATP_BIND_1"/>
    <property type="match status" value="1"/>
</dbReference>
<keyword evidence="7" id="KW-1185">Reference proteome</keyword>
<dbReference type="InterPro" id="IPR011545">
    <property type="entry name" value="DEAD/DEAH_box_helicase_dom"/>
</dbReference>
<dbReference type="GO" id="GO:0051321">
    <property type="term" value="P:meiotic cell cycle"/>
    <property type="evidence" value="ECO:0007669"/>
    <property type="project" value="UniProtKB-KW"/>
</dbReference>
<proteinExistence type="inferred from homology"/>
<dbReference type="SMART" id="SM00973">
    <property type="entry name" value="Sec63"/>
    <property type="match status" value="1"/>
</dbReference>
<dbReference type="OrthoDB" id="5575at2759"/>
<dbReference type="STRING" id="215250.A0A316YIA4"/>
<dbReference type="SUPFAM" id="SSF52540">
    <property type="entry name" value="P-loop containing nucleoside triphosphate hydrolases"/>
    <property type="match status" value="1"/>
</dbReference>
<dbReference type="Pfam" id="PF00270">
    <property type="entry name" value="DEAD"/>
    <property type="match status" value="1"/>
</dbReference>
<dbReference type="PANTHER" id="PTHR47835:SF3">
    <property type="entry name" value="HELICASE FOR MEIOSIS 1"/>
    <property type="match status" value="1"/>
</dbReference>
<dbReference type="PANTHER" id="PTHR47835">
    <property type="entry name" value="HFM1, ATP DEPENDENT DNA HELICASE HOMOLOG"/>
    <property type="match status" value="1"/>
</dbReference>
<feature type="domain" description="Helicase ATP-binding" evidence="4">
    <location>
        <begin position="7"/>
        <end position="180"/>
    </location>
</feature>
<organism evidence="6 7">
    <name type="scientific">Acaromyces ingoldii</name>
    <dbReference type="NCBI Taxonomy" id="215250"/>
    <lineage>
        <taxon>Eukaryota</taxon>
        <taxon>Fungi</taxon>
        <taxon>Dikarya</taxon>
        <taxon>Basidiomycota</taxon>
        <taxon>Ustilaginomycotina</taxon>
        <taxon>Exobasidiomycetes</taxon>
        <taxon>Exobasidiales</taxon>
        <taxon>Cryptobasidiaceae</taxon>
        <taxon>Acaromyces</taxon>
    </lineage>
</organism>
<keyword evidence="2" id="KW-0547">Nucleotide-binding</keyword>
<name>A0A316YIA4_9BASI</name>
<dbReference type="InterPro" id="IPR052247">
    <property type="entry name" value="Meiotic_Crossover_Helicase"/>
</dbReference>
<dbReference type="InterPro" id="IPR014001">
    <property type="entry name" value="Helicase_ATP-bd"/>
</dbReference>
<evidence type="ECO:0000313" key="7">
    <source>
        <dbReference type="Proteomes" id="UP000245768"/>
    </source>
</evidence>
<accession>A0A316YIA4</accession>
<dbReference type="InterPro" id="IPR004179">
    <property type="entry name" value="Sec63-dom"/>
</dbReference>
<dbReference type="CDD" id="cd18795">
    <property type="entry name" value="SF2_C_Ski2"/>
    <property type="match status" value="1"/>
</dbReference>
<dbReference type="GO" id="GO:0043138">
    <property type="term" value="F:3'-5' DNA helicase activity"/>
    <property type="evidence" value="ECO:0007669"/>
    <property type="project" value="UniProtKB-EC"/>
</dbReference>
<sequence>MQSTVLSTAFETKSNIVVSAPTSSGKTVIFEIAIARLLYTTQQQKALYLAPTKGLCSERTKDWAAKFQHLNAPVVELTGDSNALGLASAKDARIIISTPEKWDYITRRWSKNDHILRHIKLLLIDEVHFLRERNRGPCLEVLVSRMKDKVDDLRVIALSATVPNADDIAEWVGSNATDSDIDECGSPKTTADLFTFGETYRPCPLRKYVYGYANPEGDYWKLEGNLNSRIMQIIQEHANGRPVLIFAPMRKSASNAAEVLANEFDRLCEARNRPWDPPLPSMTANYDDPNLNELAPRGVAYHHAGLSPRDKRLVESAFLEGRCFVLVSTSSLAVGVNLPAYLVIIRGTKLYQGQWTEMDDLDILQMMGRAGRPQFDREGVCVIMTENNRKDYYVAMARGETPIESTLHLSLIEHVNAEIGQRESCSQDFVENWLRGTFLFVRMKKNLRHYQIEGAGGMNDPEHGVQNLSRHLFKSLREHELLLDATQDGRSEIACSHYGDLLASYFISFKTFLRLLRVKRGASTSDILQVLCLAEEFCEIRIRHGEKGVWNKIRTLSQIRFPPKKVTNATDKLSILIQAVLAGVNVLDIFKEEGEVFKAGFQSEARLVFRQAPRILKCLVDIAVHREDGKTAKDASELVRSTSGQAWDSSPATLRQLDNIGEKYMQLLSEAGIKSIGDVADSDPLRMEHLLNRRSSNFGFKLVQQARSFPDLDLMISEVKHKRFDDCVESRIELAIDLKNSNKEVINVWTAEKQPRYIICLTTSSEGELFDYRRMSRQTFQNCLQAPQI</sequence>
<dbReference type="SMART" id="SM00490">
    <property type="entry name" value="HELICc"/>
    <property type="match status" value="1"/>
</dbReference>
<dbReference type="Pfam" id="PF00271">
    <property type="entry name" value="Helicase_C"/>
    <property type="match status" value="1"/>
</dbReference>
<dbReference type="GeneID" id="37040070"/>
<dbReference type="EMBL" id="KZ819638">
    <property type="protein sequence ID" value="PWN88358.1"/>
    <property type="molecule type" value="Genomic_DNA"/>
</dbReference>
<evidence type="ECO:0000259" key="5">
    <source>
        <dbReference type="PROSITE" id="PS51194"/>
    </source>
</evidence>
<dbReference type="AlphaFoldDB" id="A0A316YIA4"/>
<feature type="domain" description="Helicase C-terminal" evidence="5">
    <location>
        <begin position="225"/>
        <end position="415"/>
    </location>
</feature>
<dbReference type="PROSITE" id="PS51194">
    <property type="entry name" value="HELICASE_CTER"/>
    <property type="match status" value="1"/>
</dbReference>
<comment type="similarity">
    <text evidence="1">Belongs to the helicase family. SKI2 subfamily.</text>
</comment>
<dbReference type="GO" id="GO:0016787">
    <property type="term" value="F:hydrolase activity"/>
    <property type="evidence" value="ECO:0007669"/>
    <property type="project" value="UniProtKB-KW"/>
</dbReference>
<dbReference type="Pfam" id="PF02889">
    <property type="entry name" value="Sec63"/>
    <property type="match status" value="1"/>
</dbReference>
<dbReference type="Gene3D" id="3.40.50.300">
    <property type="entry name" value="P-loop containing nucleotide triphosphate hydrolases"/>
    <property type="match status" value="2"/>
</dbReference>
<keyword evidence="3" id="KW-0067">ATP-binding</keyword>
<keyword evidence="6" id="KW-0378">Hydrolase</keyword>
<dbReference type="SMART" id="SM00487">
    <property type="entry name" value="DEXDc"/>
    <property type="match status" value="1"/>
</dbReference>
<reference evidence="6 7" key="1">
    <citation type="journal article" date="2018" name="Mol. Biol. Evol.">
        <title>Broad Genomic Sampling Reveals a Smut Pathogenic Ancestry of the Fungal Clade Ustilaginomycotina.</title>
        <authorList>
            <person name="Kijpornyongpan T."/>
            <person name="Mondo S.J."/>
            <person name="Barry K."/>
            <person name="Sandor L."/>
            <person name="Lee J."/>
            <person name="Lipzen A."/>
            <person name="Pangilinan J."/>
            <person name="LaButti K."/>
            <person name="Hainaut M."/>
            <person name="Henrissat B."/>
            <person name="Grigoriev I.V."/>
            <person name="Spatafora J.W."/>
            <person name="Aime M.C."/>
        </authorList>
    </citation>
    <scope>NUCLEOTIDE SEQUENCE [LARGE SCALE GENOMIC DNA]</scope>
    <source>
        <strain evidence="6 7">MCA 4198</strain>
    </source>
</reference>
<dbReference type="SUPFAM" id="SSF158702">
    <property type="entry name" value="Sec63 N-terminal domain-like"/>
    <property type="match status" value="1"/>
</dbReference>
<evidence type="ECO:0000256" key="3">
    <source>
        <dbReference type="ARBA" id="ARBA00022840"/>
    </source>
</evidence>
<protein>
    <submittedName>
        <fullName evidence="6">P-loop containing nucleoside triphosphate hydrolase protein</fullName>
    </submittedName>
</protein>